<dbReference type="Proteomes" id="UP000287746">
    <property type="component" value="Unassembled WGS sequence"/>
</dbReference>
<dbReference type="GO" id="GO:0006635">
    <property type="term" value="P:fatty acid beta-oxidation"/>
    <property type="evidence" value="ECO:0007669"/>
    <property type="project" value="TreeGrafter"/>
</dbReference>
<comment type="caution">
    <text evidence="3">The sequence shown here is derived from an EMBL/GenBank/DDBJ whole genome shotgun (WGS) entry which is preliminary data.</text>
</comment>
<dbReference type="EMBL" id="QQYZ01000002">
    <property type="protein sequence ID" value="RSY89448.1"/>
    <property type="molecule type" value="Genomic_DNA"/>
</dbReference>
<comment type="similarity">
    <text evidence="1">Belongs to the enoyl-CoA hydratase/isomerase family.</text>
</comment>
<evidence type="ECO:0000313" key="4">
    <source>
        <dbReference type="Proteomes" id="UP000287746"/>
    </source>
</evidence>
<dbReference type="Gene3D" id="3.90.226.10">
    <property type="entry name" value="2-enoyl-CoA Hydratase, Chain A, domain 1"/>
    <property type="match status" value="1"/>
</dbReference>
<evidence type="ECO:0000256" key="2">
    <source>
        <dbReference type="ARBA" id="ARBA00023239"/>
    </source>
</evidence>
<protein>
    <submittedName>
        <fullName evidence="3">Enoyl-CoA hydratase</fullName>
        <ecNumber evidence="3">4.2.1.17</ecNumber>
    </submittedName>
</protein>
<reference evidence="3 4" key="1">
    <citation type="submission" date="2018-07" db="EMBL/GenBank/DDBJ databases">
        <title>Genomic and Epidemiologic Investigation of an Indolent Hospital Outbreak.</title>
        <authorList>
            <person name="Johnson R.C."/>
            <person name="Deming C."/>
            <person name="Conlan S."/>
            <person name="Zellmer C.J."/>
            <person name="Michelin A.V."/>
            <person name="Lee-Lin S."/>
            <person name="Thomas P.J."/>
            <person name="Park M."/>
            <person name="Weingarten R.A."/>
            <person name="Less J."/>
            <person name="Dekker J.P."/>
            <person name="Frank K.M."/>
            <person name="Musser K.A."/>
            <person name="Mcquiston J.R."/>
            <person name="Henderson D.K."/>
            <person name="Lau A.F."/>
            <person name="Palmore T.N."/>
            <person name="Segre J.A."/>
        </authorList>
    </citation>
    <scope>NUCLEOTIDE SEQUENCE [LARGE SCALE GENOMIC DNA]</scope>
    <source>
        <strain evidence="3 4">SK-CDC1_0717</strain>
    </source>
</reference>
<keyword evidence="2 3" id="KW-0456">Lyase</keyword>
<dbReference type="CDD" id="cd06558">
    <property type="entry name" value="crotonase-like"/>
    <property type="match status" value="1"/>
</dbReference>
<organism evidence="3 4">
    <name type="scientific">Sphingomonas koreensis</name>
    <dbReference type="NCBI Taxonomy" id="93064"/>
    <lineage>
        <taxon>Bacteria</taxon>
        <taxon>Pseudomonadati</taxon>
        <taxon>Pseudomonadota</taxon>
        <taxon>Alphaproteobacteria</taxon>
        <taxon>Sphingomonadales</taxon>
        <taxon>Sphingomonadaceae</taxon>
        <taxon>Sphingomonas</taxon>
    </lineage>
</organism>
<dbReference type="GO" id="GO:0004300">
    <property type="term" value="F:enoyl-CoA hydratase activity"/>
    <property type="evidence" value="ECO:0007669"/>
    <property type="project" value="UniProtKB-EC"/>
</dbReference>
<dbReference type="PANTHER" id="PTHR11941">
    <property type="entry name" value="ENOYL-COA HYDRATASE-RELATED"/>
    <property type="match status" value="1"/>
</dbReference>
<dbReference type="Gene3D" id="1.10.12.10">
    <property type="entry name" value="Lyase 2-enoyl-coa Hydratase, Chain A, domain 2"/>
    <property type="match status" value="1"/>
</dbReference>
<dbReference type="SUPFAM" id="SSF52096">
    <property type="entry name" value="ClpP/crotonase"/>
    <property type="match status" value="1"/>
</dbReference>
<dbReference type="InterPro" id="IPR014748">
    <property type="entry name" value="Enoyl-CoA_hydra_C"/>
</dbReference>
<dbReference type="PANTHER" id="PTHR11941:SF54">
    <property type="entry name" value="ENOYL-COA HYDRATASE, MITOCHONDRIAL"/>
    <property type="match status" value="1"/>
</dbReference>
<dbReference type="InterPro" id="IPR001753">
    <property type="entry name" value="Enoyl-CoA_hydra/iso"/>
</dbReference>
<name>A0A430G7L7_9SPHN</name>
<dbReference type="InterPro" id="IPR029045">
    <property type="entry name" value="ClpP/crotonase-like_dom_sf"/>
</dbReference>
<proteinExistence type="inferred from homology"/>
<evidence type="ECO:0000313" key="3">
    <source>
        <dbReference type="EMBL" id="RSY89448.1"/>
    </source>
</evidence>
<accession>A0A430G7L7</accession>
<dbReference type="RefSeq" id="WP_126003375.1">
    <property type="nucleotide sequence ID" value="NZ_QQYZ01000002.1"/>
</dbReference>
<gene>
    <name evidence="3" type="ORF">DAH66_01940</name>
</gene>
<dbReference type="AlphaFoldDB" id="A0A430G7L7"/>
<evidence type="ECO:0000256" key="1">
    <source>
        <dbReference type="ARBA" id="ARBA00005254"/>
    </source>
</evidence>
<sequence>MDDQPSVLRVERHGSVAILTIDDPATKNALSPLLTREIVSACDNVNADIGIRCAILTAAGNVFCAGGNLKDMYARANHFAGNAAEIRRTYLTGVQTIARALYDLEVPIIAAVNGPAMGAGMDFATMCTLRIASERAVFAESFIKLGLTSAAGGAWFLTRAIGAAAAAEMALTGDSIDAHRALELGLVSRVVPAEALMDEALSLANQIARHPAHSIRLNRRLLRESERLDLPAALEIAAAMQAVVQQTDDQHEAVASAVEKRAPAFTGR</sequence>
<dbReference type="Pfam" id="PF00378">
    <property type="entry name" value="ECH_1"/>
    <property type="match status" value="1"/>
</dbReference>
<dbReference type="EC" id="4.2.1.17" evidence="3"/>